<gene>
    <name evidence="10" type="primary">thiE</name>
    <name evidence="14" type="ordered locus">CFPG_714</name>
</gene>
<name>B6YS05_AZOPC</name>
<dbReference type="InterPro" id="IPR034291">
    <property type="entry name" value="TMP_synthase"/>
</dbReference>
<evidence type="ECO:0000256" key="11">
    <source>
        <dbReference type="RuleBase" id="RU003826"/>
    </source>
</evidence>
<dbReference type="OrthoDB" id="9812206at2"/>
<dbReference type="EMBL" id="AP010656">
    <property type="protein sequence ID" value="BAG83977.1"/>
    <property type="molecule type" value="Genomic_DNA"/>
</dbReference>
<dbReference type="UniPathway" id="UPA00060">
    <property type="reaction ID" value="UER00141"/>
</dbReference>
<proteinExistence type="inferred from homology"/>
<evidence type="ECO:0000256" key="6">
    <source>
        <dbReference type="ARBA" id="ARBA00022977"/>
    </source>
</evidence>
<dbReference type="Proteomes" id="UP000000723">
    <property type="component" value="Chromosome"/>
</dbReference>
<accession>B6YS05</accession>
<dbReference type="STRING" id="511995.CFPG_714"/>
<feature type="binding site" evidence="10">
    <location>
        <position position="71"/>
    </location>
    <ligand>
        <name>Mg(2+)</name>
        <dbReference type="ChEBI" id="CHEBI:18420"/>
    </ligand>
</feature>
<dbReference type="GO" id="GO:0005737">
    <property type="term" value="C:cytoplasm"/>
    <property type="evidence" value="ECO:0007669"/>
    <property type="project" value="TreeGrafter"/>
</dbReference>
<feature type="binding site" evidence="10">
    <location>
        <begin position="135"/>
        <end position="137"/>
    </location>
    <ligand>
        <name>2-[(2R,5Z)-2-carboxy-4-methylthiazol-5(2H)-ylidene]ethyl phosphate</name>
        <dbReference type="ChEBI" id="CHEBI:62899"/>
    </ligand>
</feature>
<comment type="catalytic activity">
    <reaction evidence="8 10 11">
        <text>2-(2-carboxy-4-methylthiazol-5-yl)ethyl phosphate + 4-amino-2-methyl-5-(diphosphooxymethyl)pyrimidine + 2 H(+) = thiamine phosphate + CO2 + diphosphate</text>
        <dbReference type="Rhea" id="RHEA:47848"/>
        <dbReference type="ChEBI" id="CHEBI:15378"/>
        <dbReference type="ChEBI" id="CHEBI:16526"/>
        <dbReference type="ChEBI" id="CHEBI:33019"/>
        <dbReference type="ChEBI" id="CHEBI:37575"/>
        <dbReference type="ChEBI" id="CHEBI:57841"/>
        <dbReference type="ChEBI" id="CHEBI:62890"/>
        <dbReference type="EC" id="2.5.1.3"/>
    </reaction>
</comment>
<dbReference type="FunFam" id="3.20.20.70:FF:000096">
    <property type="entry name" value="Thiamine-phosphate synthase"/>
    <property type="match status" value="1"/>
</dbReference>
<evidence type="ECO:0000256" key="12">
    <source>
        <dbReference type="RuleBase" id="RU004253"/>
    </source>
</evidence>
<feature type="domain" description="Thiamine phosphate synthase/TenI" evidence="13">
    <location>
        <begin position="9"/>
        <end position="189"/>
    </location>
</feature>
<evidence type="ECO:0000256" key="2">
    <source>
        <dbReference type="ARBA" id="ARBA00005165"/>
    </source>
</evidence>
<feature type="binding site" evidence="10">
    <location>
        <position position="166"/>
    </location>
    <ligand>
        <name>2-[(2R,5Z)-2-carboxy-4-methylthiazol-5(2H)-ylidene]ethyl phosphate</name>
        <dbReference type="ChEBI" id="CHEBI:62899"/>
    </ligand>
</feature>
<comment type="function">
    <text evidence="1 10">Condenses 4-methyl-5-(beta-hydroxyethyl)thiazole monophosphate (THZ-P) and 2-methyl-4-amino-5-hydroxymethyl pyrimidine pyrophosphate (HMP-PP) to form thiamine monophosphate (TMP).</text>
</comment>
<dbReference type="Pfam" id="PF02581">
    <property type="entry name" value="TMP-TENI"/>
    <property type="match status" value="1"/>
</dbReference>
<evidence type="ECO:0000256" key="1">
    <source>
        <dbReference type="ARBA" id="ARBA00003814"/>
    </source>
</evidence>
<dbReference type="GO" id="GO:0004789">
    <property type="term" value="F:thiamine-phosphate diphosphorylase activity"/>
    <property type="evidence" value="ECO:0007669"/>
    <property type="project" value="UniProtKB-UniRule"/>
</dbReference>
<dbReference type="eggNOG" id="COG0352">
    <property type="taxonomic scope" value="Bacteria"/>
</dbReference>
<dbReference type="InterPro" id="IPR022998">
    <property type="entry name" value="ThiamineP_synth_TenI"/>
</dbReference>
<dbReference type="PANTHER" id="PTHR20857:SF15">
    <property type="entry name" value="THIAMINE-PHOSPHATE SYNTHASE"/>
    <property type="match status" value="1"/>
</dbReference>
<feature type="binding site" evidence="10">
    <location>
        <position position="138"/>
    </location>
    <ligand>
        <name>4-amino-2-methyl-5-(diphosphooxymethyl)pyrimidine</name>
        <dbReference type="ChEBI" id="CHEBI:57841"/>
    </ligand>
</feature>
<evidence type="ECO:0000256" key="9">
    <source>
        <dbReference type="ARBA" id="ARBA00047883"/>
    </source>
</evidence>
<dbReference type="GO" id="GO:0009229">
    <property type="term" value="P:thiamine diphosphate biosynthetic process"/>
    <property type="evidence" value="ECO:0007669"/>
    <property type="project" value="UniProtKB-UniRule"/>
</dbReference>
<dbReference type="GO" id="GO:0009228">
    <property type="term" value="P:thiamine biosynthetic process"/>
    <property type="evidence" value="ECO:0007669"/>
    <property type="project" value="UniProtKB-KW"/>
</dbReference>
<keyword evidence="5 10" id="KW-0460">Magnesium</keyword>
<dbReference type="KEGG" id="aps:CFPG_714"/>
<feature type="binding site" evidence="10">
    <location>
        <position position="90"/>
    </location>
    <ligand>
        <name>Mg(2+)</name>
        <dbReference type="ChEBI" id="CHEBI:18420"/>
    </ligand>
</feature>
<dbReference type="PANTHER" id="PTHR20857">
    <property type="entry name" value="THIAMINE-PHOSPHATE PYROPHOSPHORYLASE"/>
    <property type="match status" value="1"/>
</dbReference>
<evidence type="ECO:0000256" key="3">
    <source>
        <dbReference type="ARBA" id="ARBA00022679"/>
    </source>
</evidence>
<dbReference type="CDD" id="cd00564">
    <property type="entry name" value="TMP_TenI"/>
    <property type="match status" value="1"/>
</dbReference>
<dbReference type="GO" id="GO:0000287">
    <property type="term" value="F:magnesium ion binding"/>
    <property type="evidence" value="ECO:0007669"/>
    <property type="project" value="UniProtKB-UniRule"/>
</dbReference>
<evidence type="ECO:0000313" key="14">
    <source>
        <dbReference type="EMBL" id="BAG83977.1"/>
    </source>
</evidence>
<dbReference type="InterPro" id="IPR036206">
    <property type="entry name" value="ThiamineP_synth_sf"/>
</dbReference>
<keyword evidence="4 10" id="KW-0479">Metal-binding</keyword>
<dbReference type="AlphaFoldDB" id="B6YS05"/>
<dbReference type="HOGENOM" id="CLU_018272_3_2_10"/>
<evidence type="ECO:0000256" key="4">
    <source>
        <dbReference type="ARBA" id="ARBA00022723"/>
    </source>
</evidence>
<evidence type="ECO:0000256" key="7">
    <source>
        <dbReference type="ARBA" id="ARBA00047334"/>
    </source>
</evidence>
<dbReference type="HAMAP" id="MF_00097">
    <property type="entry name" value="TMP_synthase"/>
    <property type="match status" value="1"/>
</dbReference>
<comment type="catalytic activity">
    <reaction evidence="9 10 11">
        <text>2-[(2R,5Z)-2-carboxy-4-methylthiazol-5(2H)-ylidene]ethyl phosphate + 4-amino-2-methyl-5-(diphosphooxymethyl)pyrimidine + 2 H(+) = thiamine phosphate + CO2 + diphosphate</text>
        <dbReference type="Rhea" id="RHEA:47844"/>
        <dbReference type="ChEBI" id="CHEBI:15378"/>
        <dbReference type="ChEBI" id="CHEBI:16526"/>
        <dbReference type="ChEBI" id="CHEBI:33019"/>
        <dbReference type="ChEBI" id="CHEBI:37575"/>
        <dbReference type="ChEBI" id="CHEBI:57841"/>
        <dbReference type="ChEBI" id="CHEBI:62899"/>
        <dbReference type="EC" id="2.5.1.3"/>
    </reaction>
</comment>
<dbReference type="RefSeq" id="WP_012573733.1">
    <property type="nucleotide sequence ID" value="NC_011565.1"/>
</dbReference>
<feature type="binding site" evidence="10">
    <location>
        <begin position="186"/>
        <end position="187"/>
    </location>
    <ligand>
        <name>2-[(2R,5Z)-2-carboxy-4-methylthiazol-5(2H)-ylidene]ethyl phosphate</name>
        <dbReference type="ChEBI" id="CHEBI:62899"/>
    </ligand>
</feature>
<feature type="binding site" evidence="10">
    <location>
        <position position="109"/>
    </location>
    <ligand>
        <name>4-amino-2-methyl-5-(diphosphooxymethyl)pyrimidine</name>
        <dbReference type="ChEBI" id="CHEBI:57841"/>
    </ligand>
</feature>
<dbReference type="Gene3D" id="3.20.20.70">
    <property type="entry name" value="Aldolase class I"/>
    <property type="match status" value="1"/>
</dbReference>
<feature type="binding site" evidence="10">
    <location>
        <begin position="38"/>
        <end position="42"/>
    </location>
    <ligand>
        <name>4-amino-2-methyl-5-(diphosphooxymethyl)pyrimidine</name>
        <dbReference type="ChEBI" id="CHEBI:57841"/>
    </ligand>
</feature>
<reference evidence="15" key="1">
    <citation type="journal article" date="2008" name="Science">
        <title>Genome of an endosymbiont coupling N2 fixation to cellulolysis within RT protist cells in termite gut.</title>
        <authorList>
            <person name="Hongoh Y."/>
            <person name="Sharma V.K."/>
            <person name="Prakash T."/>
            <person name="Noda S."/>
            <person name="Toh H."/>
            <person name="Taylor T.D."/>
            <person name="Kudo T."/>
            <person name="Sakaki Y."/>
            <person name="Toyoda A."/>
            <person name="Hattori M."/>
            <person name="Ohkuma M."/>
        </authorList>
    </citation>
    <scope>NUCLEOTIDE SEQUENCE [LARGE SCALE GENOMIC DNA]</scope>
</reference>
<evidence type="ECO:0000259" key="13">
    <source>
        <dbReference type="Pfam" id="PF02581"/>
    </source>
</evidence>
<evidence type="ECO:0000256" key="5">
    <source>
        <dbReference type="ARBA" id="ARBA00022842"/>
    </source>
</evidence>
<keyword evidence="6 10" id="KW-0784">Thiamine biosynthesis</keyword>
<comment type="cofactor">
    <cofactor evidence="10">
        <name>Mg(2+)</name>
        <dbReference type="ChEBI" id="CHEBI:18420"/>
    </cofactor>
    <text evidence="10">Binds 1 Mg(2+) ion per subunit.</text>
</comment>
<sequence length="210" mass="23635">MKKKIPQGLYAITAENFSKKNNVEIVKELLDSGIRIIQYREKKKTKFEKLKQCETIRQLTLSYNCFFIVNDDIDIAMSVHSDGIHLGQDDLPLLKARIIVGQDMAIGISTHNPEQANKATINGADYIGVGPIFQTFTKENMIDAVGLEYLEYCVIHIKIPKVAIGGIKLSNLSRVAKFKPENICMVTEIVGSKNIVETINKAKKIINDYY</sequence>
<comment type="similarity">
    <text evidence="10 11">Belongs to the thiamine-phosphate synthase family.</text>
</comment>
<evidence type="ECO:0000313" key="15">
    <source>
        <dbReference type="Proteomes" id="UP000000723"/>
    </source>
</evidence>
<organism evidence="14 15">
    <name type="scientific">Azobacteroides pseudotrichonymphae genomovar. CFP2</name>
    <dbReference type="NCBI Taxonomy" id="511995"/>
    <lineage>
        <taxon>Bacteria</taxon>
        <taxon>Pseudomonadati</taxon>
        <taxon>Bacteroidota</taxon>
        <taxon>Bacteroidia</taxon>
        <taxon>Bacteroidales</taxon>
        <taxon>Candidatus Azobacteroides</taxon>
    </lineage>
</organism>
<keyword evidence="15" id="KW-1185">Reference proteome</keyword>
<keyword evidence="3 10" id="KW-0808">Transferase</keyword>
<dbReference type="EC" id="2.5.1.3" evidence="10"/>
<evidence type="ECO:0000256" key="10">
    <source>
        <dbReference type="HAMAP-Rule" id="MF_00097"/>
    </source>
</evidence>
<comment type="catalytic activity">
    <reaction evidence="7 10 11">
        <text>4-methyl-5-(2-phosphooxyethyl)-thiazole + 4-amino-2-methyl-5-(diphosphooxymethyl)pyrimidine + H(+) = thiamine phosphate + diphosphate</text>
        <dbReference type="Rhea" id="RHEA:22328"/>
        <dbReference type="ChEBI" id="CHEBI:15378"/>
        <dbReference type="ChEBI" id="CHEBI:33019"/>
        <dbReference type="ChEBI" id="CHEBI:37575"/>
        <dbReference type="ChEBI" id="CHEBI:57841"/>
        <dbReference type="ChEBI" id="CHEBI:58296"/>
        <dbReference type="EC" id="2.5.1.3"/>
    </reaction>
</comment>
<protein>
    <recommendedName>
        <fullName evidence="10">Thiamine-phosphate synthase</fullName>
        <shortName evidence="10">TP synthase</shortName>
        <shortName evidence="10">TPS</shortName>
        <ecNumber evidence="10">2.5.1.3</ecNumber>
    </recommendedName>
    <alternativeName>
        <fullName evidence="10">Thiamine-phosphate pyrophosphorylase</fullName>
        <shortName evidence="10">TMP pyrophosphorylase</shortName>
        <shortName evidence="10">TMP-PPase</shortName>
    </alternativeName>
</protein>
<dbReference type="SUPFAM" id="SSF51391">
    <property type="entry name" value="Thiamin phosphate synthase"/>
    <property type="match status" value="1"/>
</dbReference>
<evidence type="ECO:0000256" key="8">
    <source>
        <dbReference type="ARBA" id="ARBA00047851"/>
    </source>
</evidence>
<dbReference type="InterPro" id="IPR013785">
    <property type="entry name" value="Aldolase_TIM"/>
</dbReference>
<comment type="pathway">
    <text evidence="2 10 12">Cofactor biosynthesis; thiamine diphosphate biosynthesis; thiamine phosphate from 4-amino-2-methyl-5-diphosphomethylpyrimidine and 4-methyl-5-(2-phosphoethyl)-thiazole: step 1/1.</text>
</comment>
<dbReference type="NCBIfam" id="TIGR00693">
    <property type="entry name" value="thiE"/>
    <property type="match status" value="1"/>
</dbReference>
<feature type="binding site" evidence="10">
    <location>
        <position position="70"/>
    </location>
    <ligand>
        <name>4-amino-2-methyl-5-(diphosphooxymethyl)pyrimidine</name>
        <dbReference type="ChEBI" id="CHEBI:57841"/>
    </ligand>
</feature>